<sequence length="71" mass="7743">MPMTNAHRMRIERLISVCESRSTGNDPLALDHIGKPEDVAGLVSYLVLNQAHCITDQSVGVPTNSSRIRLG</sequence>
<dbReference type="EMBL" id="WHUW01000273">
    <property type="protein sequence ID" value="KAF8416126.1"/>
    <property type="molecule type" value="Genomic_DNA"/>
</dbReference>
<proteinExistence type="predicted"/>
<evidence type="ECO:0000313" key="2">
    <source>
        <dbReference type="Proteomes" id="UP001194468"/>
    </source>
</evidence>
<comment type="caution">
    <text evidence="1">The sequence shown here is derived from an EMBL/GenBank/DDBJ whole genome shotgun (WGS) entry which is preliminary data.</text>
</comment>
<keyword evidence="2" id="KW-1185">Reference proteome</keyword>
<reference evidence="1" key="2">
    <citation type="journal article" date="2020" name="Nat. Commun.">
        <title>Large-scale genome sequencing of mycorrhizal fungi provides insights into the early evolution of symbiotic traits.</title>
        <authorList>
            <person name="Miyauchi S."/>
            <person name="Kiss E."/>
            <person name="Kuo A."/>
            <person name="Drula E."/>
            <person name="Kohler A."/>
            <person name="Sanchez-Garcia M."/>
            <person name="Morin E."/>
            <person name="Andreopoulos B."/>
            <person name="Barry K.W."/>
            <person name="Bonito G."/>
            <person name="Buee M."/>
            <person name="Carver A."/>
            <person name="Chen C."/>
            <person name="Cichocki N."/>
            <person name="Clum A."/>
            <person name="Culley D."/>
            <person name="Crous P.W."/>
            <person name="Fauchery L."/>
            <person name="Girlanda M."/>
            <person name="Hayes R.D."/>
            <person name="Keri Z."/>
            <person name="LaButti K."/>
            <person name="Lipzen A."/>
            <person name="Lombard V."/>
            <person name="Magnuson J."/>
            <person name="Maillard F."/>
            <person name="Murat C."/>
            <person name="Nolan M."/>
            <person name="Ohm R.A."/>
            <person name="Pangilinan J."/>
            <person name="Pereira M.F."/>
            <person name="Perotto S."/>
            <person name="Peter M."/>
            <person name="Pfister S."/>
            <person name="Riley R."/>
            <person name="Sitrit Y."/>
            <person name="Stielow J.B."/>
            <person name="Szollosi G."/>
            <person name="Zifcakova L."/>
            <person name="Stursova M."/>
            <person name="Spatafora J.W."/>
            <person name="Tedersoo L."/>
            <person name="Vaario L.M."/>
            <person name="Yamada A."/>
            <person name="Yan M."/>
            <person name="Wang P."/>
            <person name="Xu J."/>
            <person name="Bruns T."/>
            <person name="Baldrian P."/>
            <person name="Vilgalys R."/>
            <person name="Dunand C."/>
            <person name="Henrissat B."/>
            <person name="Grigoriev I.V."/>
            <person name="Hibbett D."/>
            <person name="Nagy L.G."/>
            <person name="Martin F.M."/>
        </authorList>
    </citation>
    <scope>NUCLEOTIDE SEQUENCE</scope>
    <source>
        <strain evidence="1">BED1</strain>
    </source>
</reference>
<reference evidence="1" key="1">
    <citation type="submission" date="2019-10" db="EMBL/GenBank/DDBJ databases">
        <authorList>
            <consortium name="DOE Joint Genome Institute"/>
            <person name="Kuo A."/>
            <person name="Miyauchi S."/>
            <person name="Kiss E."/>
            <person name="Drula E."/>
            <person name="Kohler A."/>
            <person name="Sanchez-Garcia M."/>
            <person name="Andreopoulos B."/>
            <person name="Barry K.W."/>
            <person name="Bonito G."/>
            <person name="Buee M."/>
            <person name="Carver A."/>
            <person name="Chen C."/>
            <person name="Cichocki N."/>
            <person name="Clum A."/>
            <person name="Culley D."/>
            <person name="Crous P.W."/>
            <person name="Fauchery L."/>
            <person name="Girlanda M."/>
            <person name="Hayes R."/>
            <person name="Keri Z."/>
            <person name="LaButti K."/>
            <person name="Lipzen A."/>
            <person name="Lombard V."/>
            <person name="Magnuson J."/>
            <person name="Maillard F."/>
            <person name="Morin E."/>
            <person name="Murat C."/>
            <person name="Nolan M."/>
            <person name="Ohm R."/>
            <person name="Pangilinan J."/>
            <person name="Pereira M."/>
            <person name="Perotto S."/>
            <person name="Peter M."/>
            <person name="Riley R."/>
            <person name="Sitrit Y."/>
            <person name="Stielow B."/>
            <person name="Szollosi G."/>
            <person name="Zifcakova L."/>
            <person name="Stursova M."/>
            <person name="Spatafora J.W."/>
            <person name="Tedersoo L."/>
            <person name="Vaario L.-M."/>
            <person name="Yamada A."/>
            <person name="Yan M."/>
            <person name="Wang P."/>
            <person name="Xu J."/>
            <person name="Bruns T."/>
            <person name="Baldrian P."/>
            <person name="Vilgalys R."/>
            <person name="Henrissat B."/>
            <person name="Grigoriev I.V."/>
            <person name="Hibbett D."/>
            <person name="Nagy L.G."/>
            <person name="Martin F.M."/>
        </authorList>
    </citation>
    <scope>NUCLEOTIDE SEQUENCE</scope>
    <source>
        <strain evidence="1">BED1</strain>
    </source>
</reference>
<accession>A0AAD4BBI1</accession>
<feature type="non-terminal residue" evidence="1">
    <location>
        <position position="1"/>
    </location>
</feature>
<name>A0AAD4BBI1_BOLED</name>
<organism evidence="1 2">
    <name type="scientific">Boletus edulis BED1</name>
    <dbReference type="NCBI Taxonomy" id="1328754"/>
    <lineage>
        <taxon>Eukaryota</taxon>
        <taxon>Fungi</taxon>
        <taxon>Dikarya</taxon>
        <taxon>Basidiomycota</taxon>
        <taxon>Agaricomycotina</taxon>
        <taxon>Agaricomycetes</taxon>
        <taxon>Agaricomycetidae</taxon>
        <taxon>Boletales</taxon>
        <taxon>Boletineae</taxon>
        <taxon>Boletaceae</taxon>
        <taxon>Boletoideae</taxon>
        <taxon>Boletus</taxon>
    </lineage>
</organism>
<evidence type="ECO:0000313" key="1">
    <source>
        <dbReference type="EMBL" id="KAF8416126.1"/>
    </source>
</evidence>
<gene>
    <name evidence="1" type="ORF">L210DRAFT_3583522</name>
</gene>
<dbReference type="AlphaFoldDB" id="A0AAD4BBI1"/>
<dbReference type="Proteomes" id="UP001194468">
    <property type="component" value="Unassembled WGS sequence"/>
</dbReference>
<protein>
    <submittedName>
        <fullName evidence="1">Uncharacterized protein</fullName>
    </submittedName>
</protein>